<feature type="domain" description="Response regulatory" evidence="10">
    <location>
        <begin position="3"/>
        <end position="120"/>
    </location>
</feature>
<dbReference type="GO" id="GO:0000160">
    <property type="term" value="P:phosphorelay signal transduction system"/>
    <property type="evidence" value="ECO:0007669"/>
    <property type="project" value="UniProtKB-KW"/>
</dbReference>
<organism evidence="11 12">
    <name type="scientific">Paenibacillus thalictri</name>
    <dbReference type="NCBI Taxonomy" id="2527873"/>
    <lineage>
        <taxon>Bacteria</taxon>
        <taxon>Bacillati</taxon>
        <taxon>Bacillota</taxon>
        <taxon>Bacilli</taxon>
        <taxon>Bacillales</taxon>
        <taxon>Paenibacillaceae</taxon>
        <taxon>Paenibacillus</taxon>
    </lineage>
</organism>
<dbReference type="RefSeq" id="WP_131017907.1">
    <property type="nucleotide sequence ID" value="NZ_SIRE01000032.1"/>
</dbReference>
<evidence type="ECO:0000256" key="3">
    <source>
        <dbReference type="ARBA" id="ARBA00022553"/>
    </source>
</evidence>
<evidence type="ECO:0000256" key="2">
    <source>
        <dbReference type="ARBA" id="ARBA00022490"/>
    </source>
</evidence>
<evidence type="ECO:0000313" key="11">
    <source>
        <dbReference type="EMBL" id="TBL70388.1"/>
    </source>
</evidence>
<dbReference type="Pfam" id="PF00072">
    <property type="entry name" value="Response_reg"/>
    <property type="match status" value="1"/>
</dbReference>
<dbReference type="SUPFAM" id="SSF52172">
    <property type="entry name" value="CheY-like"/>
    <property type="match status" value="1"/>
</dbReference>
<dbReference type="PROSITE" id="PS01124">
    <property type="entry name" value="HTH_ARAC_FAMILY_2"/>
    <property type="match status" value="1"/>
</dbReference>
<dbReference type="SUPFAM" id="SSF46689">
    <property type="entry name" value="Homeodomain-like"/>
    <property type="match status" value="1"/>
</dbReference>
<dbReference type="CDD" id="cd17536">
    <property type="entry name" value="REC_YesN-like"/>
    <property type="match status" value="1"/>
</dbReference>
<dbReference type="PRINTS" id="PR00032">
    <property type="entry name" value="HTHARAC"/>
</dbReference>
<dbReference type="InterPro" id="IPR001789">
    <property type="entry name" value="Sig_transdc_resp-reg_receiver"/>
</dbReference>
<sequence length="544" mass="62010">MSQLLIVDDEAHVVERLAIMVPWESIGITEVHKAFSAYEALELLASRPIDLVITDIRMPGMDGLELAGHIQQQWRKTKCILLSGHAEFEYAKEAITRGTADYLLKPVTDKELLAAVSRVLGELQEEWAAVISRERIARTLRENLPQLKGNLLNELLLGKRYSETGLQERMVHLELPAIYGETFRIMLLRLEESFMQYDAHSLALLEYAIGNMAEELFDPQFALWHCKDAHDYLVFVIKQQPPARLDLETARLQLERAAGQLQEAVAAYLKGRVTVLLSRRGVFPGDLSALYAELLSAMRKRVGVEQELFLTVADGPDDQAEIQTLVSLYELPTLTQLMEAGKWKEIEDRCERIFGELRLHWSESQDHRLEVFFAISSASSHFAHKNGRHLADLIGGAYDKLIQGTAYRSFEQLQDWTREVLHGLRIDAEGEAKDSKAQLVREVQAFVESRLAEDVSLTAIAAHVYMHPVYISKIYKLETGENISDYVYRIRMEKAAQLLLNSQSKIYEIAAEIGYQRAHSFIHVFKKHTGLTPQEYRDKYMPSS</sequence>
<dbReference type="Gene3D" id="1.10.10.60">
    <property type="entry name" value="Homeodomain-like"/>
    <property type="match status" value="2"/>
</dbReference>
<evidence type="ECO:0000256" key="8">
    <source>
        <dbReference type="PROSITE-ProRule" id="PRU00169"/>
    </source>
</evidence>
<keyword evidence="5" id="KW-0805">Transcription regulation</keyword>
<protein>
    <submittedName>
        <fullName evidence="11">Response regulator</fullName>
    </submittedName>
</protein>
<comment type="caution">
    <text evidence="11">The sequence shown here is derived from an EMBL/GenBank/DDBJ whole genome shotgun (WGS) entry which is preliminary data.</text>
</comment>
<keyword evidence="12" id="KW-1185">Reference proteome</keyword>
<reference evidence="11 12" key="1">
    <citation type="submission" date="2019-02" db="EMBL/GenBank/DDBJ databases">
        <title>Paenibacillus sp. nov., isolated from surface-sterilized tissue of Thalictrum simplex L.</title>
        <authorList>
            <person name="Tuo L."/>
        </authorList>
    </citation>
    <scope>NUCLEOTIDE SEQUENCE [LARGE SCALE GENOMIC DNA]</scope>
    <source>
        <strain evidence="11 12">N2SHLJ1</strain>
    </source>
</reference>
<keyword evidence="4" id="KW-0902">Two-component regulatory system</keyword>
<dbReference type="InterPro" id="IPR051552">
    <property type="entry name" value="HptR"/>
</dbReference>
<dbReference type="PANTHER" id="PTHR42713:SF3">
    <property type="entry name" value="TRANSCRIPTIONAL REGULATORY PROTEIN HPTR"/>
    <property type="match status" value="1"/>
</dbReference>
<dbReference type="InterPro" id="IPR009057">
    <property type="entry name" value="Homeodomain-like_sf"/>
</dbReference>
<dbReference type="Pfam" id="PF12833">
    <property type="entry name" value="HTH_18"/>
    <property type="match status" value="1"/>
</dbReference>
<dbReference type="SMART" id="SM00342">
    <property type="entry name" value="HTH_ARAC"/>
    <property type="match status" value="1"/>
</dbReference>
<evidence type="ECO:0000256" key="7">
    <source>
        <dbReference type="ARBA" id="ARBA00023163"/>
    </source>
</evidence>
<dbReference type="GO" id="GO:0005737">
    <property type="term" value="C:cytoplasm"/>
    <property type="evidence" value="ECO:0007669"/>
    <property type="project" value="UniProtKB-SubCell"/>
</dbReference>
<keyword evidence="6" id="KW-0238">DNA-binding</keyword>
<evidence type="ECO:0000256" key="4">
    <source>
        <dbReference type="ARBA" id="ARBA00023012"/>
    </source>
</evidence>
<evidence type="ECO:0000259" key="9">
    <source>
        <dbReference type="PROSITE" id="PS01124"/>
    </source>
</evidence>
<dbReference type="GO" id="GO:0003700">
    <property type="term" value="F:DNA-binding transcription factor activity"/>
    <property type="evidence" value="ECO:0007669"/>
    <property type="project" value="InterPro"/>
</dbReference>
<dbReference type="PANTHER" id="PTHR42713">
    <property type="entry name" value="HISTIDINE KINASE-RELATED"/>
    <property type="match status" value="1"/>
</dbReference>
<dbReference type="OrthoDB" id="9794370at2"/>
<dbReference type="EMBL" id="SIRE01000032">
    <property type="protein sequence ID" value="TBL70388.1"/>
    <property type="molecule type" value="Genomic_DNA"/>
</dbReference>
<dbReference type="GO" id="GO:0043565">
    <property type="term" value="F:sequence-specific DNA binding"/>
    <property type="evidence" value="ECO:0007669"/>
    <property type="project" value="InterPro"/>
</dbReference>
<keyword evidence="2" id="KW-0963">Cytoplasm</keyword>
<dbReference type="InterPro" id="IPR011006">
    <property type="entry name" value="CheY-like_superfamily"/>
</dbReference>
<dbReference type="SMART" id="SM00448">
    <property type="entry name" value="REC"/>
    <property type="match status" value="1"/>
</dbReference>
<accession>A0A4Q9DF05</accession>
<dbReference type="InterPro" id="IPR020449">
    <property type="entry name" value="Tscrpt_reg_AraC-type_HTH"/>
</dbReference>
<keyword evidence="3 8" id="KW-0597">Phosphoprotein</keyword>
<evidence type="ECO:0000256" key="1">
    <source>
        <dbReference type="ARBA" id="ARBA00004496"/>
    </source>
</evidence>
<evidence type="ECO:0000256" key="6">
    <source>
        <dbReference type="ARBA" id="ARBA00023125"/>
    </source>
</evidence>
<feature type="modified residue" description="4-aspartylphosphate" evidence="8">
    <location>
        <position position="55"/>
    </location>
</feature>
<feature type="domain" description="HTH araC/xylS-type" evidence="9">
    <location>
        <begin position="441"/>
        <end position="539"/>
    </location>
</feature>
<proteinExistence type="predicted"/>
<name>A0A4Q9DF05_9BACL</name>
<evidence type="ECO:0000256" key="5">
    <source>
        <dbReference type="ARBA" id="ARBA00023015"/>
    </source>
</evidence>
<dbReference type="PROSITE" id="PS50110">
    <property type="entry name" value="RESPONSE_REGULATORY"/>
    <property type="match status" value="1"/>
</dbReference>
<dbReference type="PROSITE" id="PS00041">
    <property type="entry name" value="HTH_ARAC_FAMILY_1"/>
    <property type="match status" value="1"/>
</dbReference>
<dbReference type="Proteomes" id="UP000293142">
    <property type="component" value="Unassembled WGS sequence"/>
</dbReference>
<dbReference type="InterPro" id="IPR018060">
    <property type="entry name" value="HTH_AraC"/>
</dbReference>
<comment type="subcellular location">
    <subcellularLocation>
        <location evidence="1">Cytoplasm</location>
    </subcellularLocation>
</comment>
<dbReference type="AlphaFoldDB" id="A0A4Q9DF05"/>
<evidence type="ECO:0000313" key="12">
    <source>
        <dbReference type="Proteomes" id="UP000293142"/>
    </source>
</evidence>
<dbReference type="InterPro" id="IPR018062">
    <property type="entry name" value="HTH_AraC-typ_CS"/>
</dbReference>
<evidence type="ECO:0000259" key="10">
    <source>
        <dbReference type="PROSITE" id="PS50110"/>
    </source>
</evidence>
<dbReference type="Gene3D" id="3.40.50.2300">
    <property type="match status" value="1"/>
</dbReference>
<gene>
    <name evidence="11" type="ORF">EYB31_33250</name>
</gene>
<keyword evidence="7" id="KW-0804">Transcription</keyword>